<protein>
    <submittedName>
        <fullName evidence="1">Uncharacterized protein</fullName>
    </submittedName>
</protein>
<proteinExistence type="predicted"/>
<gene>
    <name evidence="1" type="ORF">OUZ56_004541</name>
</gene>
<name>A0ABQ9YQ48_9CRUS</name>
<organism evidence="1 2">
    <name type="scientific">Daphnia magna</name>
    <dbReference type="NCBI Taxonomy" id="35525"/>
    <lineage>
        <taxon>Eukaryota</taxon>
        <taxon>Metazoa</taxon>
        <taxon>Ecdysozoa</taxon>
        <taxon>Arthropoda</taxon>
        <taxon>Crustacea</taxon>
        <taxon>Branchiopoda</taxon>
        <taxon>Diplostraca</taxon>
        <taxon>Cladocera</taxon>
        <taxon>Anomopoda</taxon>
        <taxon>Daphniidae</taxon>
        <taxon>Daphnia</taxon>
    </lineage>
</organism>
<keyword evidence="2" id="KW-1185">Reference proteome</keyword>
<evidence type="ECO:0000313" key="1">
    <source>
        <dbReference type="EMBL" id="KAK4002736.1"/>
    </source>
</evidence>
<accession>A0ABQ9YQ48</accession>
<evidence type="ECO:0000313" key="2">
    <source>
        <dbReference type="Proteomes" id="UP001234178"/>
    </source>
</evidence>
<dbReference type="EMBL" id="JAOYFB010000001">
    <property type="protein sequence ID" value="KAK4002736.1"/>
    <property type="molecule type" value="Genomic_DNA"/>
</dbReference>
<comment type="caution">
    <text evidence="1">The sequence shown here is derived from an EMBL/GenBank/DDBJ whole genome shotgun (WGS) entry which is preliminary data.</text>
</comment>
<dbReference type="Proteomes" id="UP001234178">
    <property type="component" value="Unassembled WGS sequence"/>
</dbReference>
<sequence>MKSKIVKKKKRWSPSPPMLMLSNKKVMDRRLYEFAGQLSNPQAVGSRKSLVDYKNSHSIIFLFSPTQRV</sequence>
<reference evidence="1 2" key="1">
    <citation type="journal article" date="2023" name="Nucleic Acids Res.">
        <title>The hologenome of Daphnia magna reveals possible DNA methylation and microbiome-mediated evolution of the host genome.</title>
        <authorList>
            <person name="Chaturvedi A."/>
            <person name="Li X."/>
            <person name="Dhandapani V."/>
            <person name="Marshall H."/>
            <person name="Kissane S."/>
            <person name="Cuenca-Cambronero M."/>
            <person name="Asole G."/>
            <person name="Calvet F."/>
            <person name="Ruiz-Romero M."/>
            <person name="Marangio P."/>
            <person name="Guigo R."/>
            <person name="Rago D."/>
            <person name="Mirbahai L."/>
            <person name="Eastwood N."/>
            <person name="Colbourne J.K."/>
            <person name="Zhou J."/>
            <person name="Mallon E."/>
            <person name="Orsini L."/>
        </authorList>
    </citation>
    <scope>NUCLEOTIDE SEQUENCE [LARGE SCALE GENOMIC DNA]</scope>
    <source>
        <strain evidence="1">LRV0_1</strain>
    </source>
</reference>